<dbReference type="EMBL" id="JAGPXC010000004">
    <property type="protein sequence ID" value="KAH6654913.1"/>
    <property type="molecule type" value="Genomic_DNA"/>
</dbReference>
<feature type="transmembrane region" description="Helical" evidence="6">
    <location>
        <begin position="68"/>
        <end position="86"/>
    </location>
</feature>
<dbReference type="RefSeq" id="XP_045959183.1">
    <property type="nucleotide sequence ID" value="XM_046102903.1"/>
</dbReference>
<feature type="transmembrane region" description="Helical" evidence="6">
    <location>
        <begin position="145"/>
        <end position="168"/>
    </location>
</feature>
<sequence>MIPILQSAKCLSGAEEFLADCLCNNITIQSDINICVQVNCNSLLDQKKAFAIENQICAGYPIESRSHVALITAVVAVAISVPVVIARCATRIKLTKKLWPDDYMSLLSLAAFLTIAFIQIFTTTIGSGRHYWNTDLDNFSLDRQLFYAAKVLYVFVQCTGKIAILLLYQRVLVTASSAQWFRIAVKVMLVLTFTIEGTYIFIIAFQCLPVASLWDPSITDVKCLNSGIAFTAGAVLNISSDVILMILPIPPLWKLQTSLRKRAGVAAMLAIASFGIIASLVRIKYLVAGGSIFDGSYYQIDVFAWSLIELLCVVVCGSVPALRPLFVQTLSAIRSTVSSTIQRSRVSRLSRASRTSEVTSARVYSATVKSHATSEAYSLSHLSTTNSTRNWKDEMESPLERSPIMVRPRADNLVDMEAAYIGARYTSTRPSLCGSEDNMISSTPRRK</sequence>
<keyword evidence="3 6" id="KW-1133">Transmembrane helix</keyword>
<keyword evidence="4 6" id="KW-0472">Membrane</keyword>
<feature type="transmembrane region" description="Helical" evidence="6">
    <location>
        <begin position="303"/>
        <end position="326"/>
    </location>
</feature>
<feature type="transmembrane region" description="Helical" evidence="6">
    <location>
        <begin position="189"/>
        <end position="214"/>
    </location>
</feature>
<evidence type="ECO:0000256" key="1">
    <source>
        <dbReference type="ARBA" id="ARBA00004141"/>
    </source>
</evidence>
<dbReference type="Pfam" id="PF20684">
    <property type="entry name" value="Fung_rhodopsin"/>
    <property type="match status" value="1"/>
</dbReference>
<organism evidence="8 9">
    <name type="scientific">Truncatella angustata</name>
    <dbReference type="NCBI Taxonomy" id="152316"/>
    <lineage>
        <taxon>Eukaryota</taxon>
        <taxon>Fungi</taxon>
        <taxon>Dikarya</taxon>
        <taxon>Ascomycota</taxon>
        <taxon>Pezizomycotina</taxon>
        <taxon>Sordariomycetes</taxon>
        <taxon>Xylariomycetidae</taxon>
        <taxon>Amphisphaeriales</taxon>
        <taxon>Sporocadaceae</taxon>
        <taxon>Truncatella</taxon>
    </lineage>
</organism>
<dbReference type="Proteomes" id="UP000758603">
    <property type="component" value="Unassembled WGS sequence"/>
</dbReference>
<evidence type="ECO:0000256" key="6">
    <source>
        <dbReference type="SAM" id="Phobius"/>
    </source>
</evidence>
<gene>
    <name evidence="8" type="ORF">BKA67DRAFT_566606</name>
</gene>
<feature type="transmembrane region" description="Helical" evidence="6">
    <location>
        <begin position="106"/>
        <end position="125"/>
    </location>
</feature>
<dbReference type="GO" id="GO:0016020">
    <property type="term" value="C:membrane"/>
    <property type="evidence" value="ECO:0007669"/>
    <property type="project" value="UniProtKB-SubCell"/>
</dbReference>
<evidence type="ECO:0000313" key="9">
    <source>
        <dbReference type="Proteomes" id="UP000758603"/>
    </source>
</evidence>
<evidence type="ECO:0000259" key="7">
    <source>
        <dbReference type="Pfam" id="PF20684"/>
    </source>
</evidence>
<proteinExistence type="inferred from homology"/>
<accession>A0A9P8UMI0</accession>
<protein>
    <recommendedName>
        <fullName evidence="7">Rhodopsin domain-containing protein</fullName>
    </recommendedName>
</protein>
<comment type="similarity">
    <text evidence="5">Belongs to the SAT4 family.</text>
</comment>
<reference evidence="8" key="1">
    <citation type="journal article" date="2021" name="Nat. Commun.">
        <title>Genetic determinants of endophytism in the Arabidopsis root mycobiome.</title>
        <authorList>
            <person name="Mesny F."/>
            <person name="Miyauchi S."/>
            <person name="Thiergart T."/>
            <person name="Pickel B."/>
            <person name="Atanasova L."/>
            <person name="Karlsson M."/>
            <person name="Huettel B."/>
            <person name="Barry K.W."/>
            <person name="Haridas S."/>
            <person name="Chen C."/>
            <person name="Bauer D."/>
            <person name="Andreopoulos W."/>
            <person name="Pangilinan J."/>
            <person name="LaButti K."/>
            <person name="Riley R."/>
            <person name="Lipzen A."/>
            <person name="Clum A."/>
            <person name="Drula E."/>
            <person name="Henrissat B."/>
            <person name="Kohler A."/>
            <person name="Grigoriev I.V."/>
            <person name="Martin F.M."/>
            <person name="Hacquard S."/>
        </authorList>
    </citation>
    <scope>NUCLEOTIDE SEQUENCE</scope>
    <source>
        <strain evidence="8">MPI-SDFR-AT-0073</strain>
    </source>
</reference>
<feature type="transmembrane region" description="Helical" evidence="6">
    <location>
        <begin position="265"/>
        <end position="283"/>
    </location>
</feature>
<evidence type="ECO:0000256" key="5">
    <source>
        <dbReference type="ARBA" id="ARBA00038359"/>
    </source>
</evidence>
<dbReference type="OrthoDB" id="5278984at2759"/>
<evidence type="ECO:0000256" key="3">
    <source>
        <dbReference type="ARBA" id="ARBA00022989"/>
    </source>
</evidence>
<evidence type="ECO:0000256" key="4">
    <source>
        <dbReference type="ARBA" id="ARBA00023136"/>
    </source>
</evidence>
<feature type="domain" description="Rhodopsin" evidence="7">
    <location>
        <begin position="86"/>
        <end position="327"/>
    </location>
</feature>
<dbReference type="GeneID" id="70131795"/>
<dbReference type="PANTHER" id="PTHR33048:SF129">
    <property type="entry name" value="INTEGRAL MEMBRANE PROTEIN-RELATED"/>
    <property type="match status" value="1"/>
</dbReference>
<keyword evidence="2 6" id="KW-0812">Transmembrane</keyword>
<dbReference type="InterPro" id="IPR052337">
    <property type="entry name" value="SAT4-like"/>
</dbReference>
<comment type="subcellular location">
    <subcellularLocation>
        <location evidence="1">Membrane</location>
        <topology evidence="1">Multi-pass membrane protein</topology>
    </subcellularLocation>
</comment>
<name>A0A9P8UMI0_9PEZI</name>
<evidence type="ECO:0000313" key="8">
    <source>
        <dbReference type="EMBL" id="KAH6654913.1"/>
    </source>
</evidence>
<dbReference type="InterPro" id="IPR049326">
    <property type="entry name" value="Rhodopsin_dom_fungi"/>
</dbReference>
<dbReference type="AlphaFoldDB" id="A0A9P8UMI0"/>
<evidence type="ECO:0000256" key="2">
    <source>
        <dbReference type="ARBA" id="ARBA00022692"/>
    </source>
</evidence>
<feature type="transmembrane region" description="Helical" evidence="6">
    <location>
        <begin position="226"/>
        <end position="253"/>
    </location>
</feature>
<comment type="caution">
    <text evidence="8">The sequence shown here is derived from an EMBL/GenBank/DDBJ whole genome shotgun (WGS) entry which is preliminary data.</text>
</comment>
<dbReference type="PANTHER" id="PTHR33048">
    <property type="entry name" value="PTH11-LIKE INTEGRAL MEMBRANE PROTEIN (AFU_ORTHOLOGUE AFUA_5G11245)"/>
    <property type="match status" value="1"/>
</dbReference>
<keyword evidence="9" id="KW-1185">Reference proteome</keyword>